<dbReference type="RefSeq" id="WP_090969466.1">
    <property type="nucleotide sequence ID" value="NZ_FNRT01000002.1"/>
</dbReference>
<organism evidence="4 5">
    <name type="scientific">Nocardioides exalbidus</name>
    <dbReference type="NCBI Taxonomy" id="402596"/>
    <lineage>
        <taxon>Bacteria</taxon>
        <taxon>Bacillati</taxon>
        <taxon>Actinomycetota</taxon>
        <taxon>Actinomycetes</taxon>
        <taxon>Propionibacteriales</taxon>
        <taxon>Nocardioidaceae</taxon>
        <taxon>Nocardioides</taxon>
    </lineage>
</organism>
<proteinExistence type="predicted"/>
<accession>A0A1H4TR50</accession>
<keyword evidence="3" id="KW-0732">Signal</keyword>
<evidence type="ECO:0000256" key="3">
    <source>
        <dbReference type="SAM" id="SignalP"/>
    </source>
</evidence>
<feature type="transmembrane region" description="Helical" evidence="2">
    <location>
        <begin position="351"/>
        <end position="373"/>
    </location>
</feature>
<keyword evidence="5" id="KW-1185">Reference proteome</keyword>
<keyword evidence="2" id="KW-0472">Membrane</keyword>
<dbReference type="OrthoDB" id="4775562at2"/>
<dbReference type="SUPFAM" id="SSF49319">
    <property type="entry name" value="Actinoxanthin-like"/>
    <property type="match status" value="1"/>
</dbReference>
<evidence type="ECO:0000256" key="2">
    <source>
        <dbReference type="SAM" id="Phobius"/>
    </source>
</evidence>
<feature type="chain" id="PRO_5039223165" description="Htaa protein" evidence="3">
    <location>
        <begin position="29"/>
        <end position="393"/>
    </location>
</feature>
<dbReference type="AlphaFoldDB" id="A0A1H4TR50"/>
<gene>
    <name evidence="4" type="ORF">SAMN04489844_2583</name>
</gene>
<evidence type="ECO:0000313" key="5">
    <source>
        <dbReference type="Proteomes" id="UP000198742"/>
    </source>
</evidence>
<evidence type="ECO:0000313" key="4">
    <source>
        <dbReference type="EMBL" id="SEC58963.1"/>
    </source>
</evidence>
<feature type="signal peptide" evidence="3">
    <location>
        <begin position="1"/>
        <end position="28"/>
    </location>
</feature>
<dbReference type="Gene3D" id="2.60.40.230">
    <property type="entry name" value="Neocarzinostatin-like"/>
    <property type="match status" value="1"/>
</dbReference>
<sequence length="393" mass="39680">MLTRILVQHRTAALASAALALTSTLVAAAPAQAAPRIGVTNDRGTSVADDGQATTFTLRGSGFQSIRGGFGGVYVAFGWVRDPSGGGWRPSEGGITGRDYRYVPDSESGSNAGYLRFVSFPGSSTEAEAQAVMSADGSFTVDLTVPGPTFGAVDRDGNAVAVDCRKVTCGVLTFGAHGVKNARNETFTPVRFGEVYADEAATPAEEEHGQETGSTDGGGQTTDGTTAAPSGGSTTAPTAPTRRGRPKVTAERETAVAGQALAFTGSGFAPGEQVLALLDDGVVALGPLVAGTSGEVAGVMALPADLSVGTHQLRLVGAASGARPSERFPVRAGTVVAVEPEPTIAPDEPDVAALAFVGASGLALLASLVLLVVRLRRRGRRTPVAATTTGATA</sequence>
<evidence type="ECO:0008006" key="6">
    <source>
        <dbReference type="Google" id="ProtNLM"/>
    </source>
</evidence>
<reference evidence="5" key="1">
    <citation type="submission" date="2016-10" db="EMBL/GenBank/DDBJ databases">
        <authorList>
            <person name="Varghese N."/>
            <person name="Submissions S."/>
        </authorList>
    </citation>
    <scope>NUCLEOTIDE SEQUENCE [LARGE SCALE GENOMIC DNA]</scope>
    <source>
        <strain evidence="5">DSM 22017</strain>
    </source>
</reference>
<feature type="region of interest" description="Disordered" evidence="1">
    <location>
        <begin position="201"/>
        <end position="253"/>
    </location>
</feature>
<dbReference type="STRING" id="402596.SAMN04489844_2583"/>
<dbReference type="EMBL" id="FNRT01000002">
    <property type="protein sequence ID" value="SEC58963.1"/>
    <property type="molecule type" value="Genomic_DNA"/>
</dbReference>
<feature type="compositionally biased region" description="Low complexity" evidence="1">
    <location>
        <begin position="222"/>
        <end position="241"/>
    </location>
</feature>
<dbReference type="InterPro" id="IPR027273">
    <property type="entry name" value="Neocarzinostatin-like"/>
</dbReference>
<keyword evidence="2" id="KW-0812">Transmembrane</keyword>
<evidence type="ECO:0000256" key="1">
    <source>
        <dbReference type="SAM" id="MobiDB-lite"/>
    </source>
</evidence>
<dbReference type="Proteomes" id="UP000198742">
    <property type="component" value="Unassembled WGS sequence"/>
</dbReference>
<name>A0A1H4TR50_9ACTN</name>
<protein>
    <recommendedName>
        <fullName evidence="6">Htaa protein</fullName>
    </recommendedName>
</protein>
<keyword evidence="2" id="KW-1133">Transmembrane helix</keyword>